<dbReference type="Proteomes" id="UP001252186">
    <property type="component" value="Unassembled WGS sequence"/>
</dbReference>
<dbReference type="PANTHER" id="PTHR45947:SF3">
    <property type="entry name" value="SULFOQUINOVOSYL TRANSFERASE SQD2"/>
    <property type="match status" value="1"/>
</dbReference>
<dbReference type="InterPro" id="IPR001296">
    <property type="entry name" value="Glyco_trans_1"/>
</dbReference>
<comment type="caution">
    <text evidence="3">The sequence shown here is derived from an EMBL/GenBank/DDBJ whole genome shotgun (WGS) entry which is preliminary data.</text>
</comment>
<dbReference type="EMBL" id="JAVRHV010000001">
    <property type="protein sequence ID" value="MDT0552260.1"/>
    <property type="molecule type" value="Genomic_DNA"/>
</dbReference>
<dbReference type="PANTHER" id="PTHR45947">
    <property type="entry name" value="SULFOQUINOVOSYL TRANSFERASE SQD2"/>
    <property type="match status" value="1"/>
</dbReference>
<dbReference type="InterPro" id="IPR050194">
    <property type="entry name" value="Glycosyltransferase_grp1"/>
</dbReference>
<dbReference type="InterPro" id="IPR028098">
    <property type="entry name" value="Glyco_trans_4-like_N"/>
</dbReference>
<name>A0ABU2Y275_9FLAO</name>
<protein>
    <submittedName>
        <fullName evidence="3">Glycosyltransferase family 4 protein</fullName>
        <ecNumber evidence="3">2.4.-.-</ecNumber>
    </submittedName>
</protein>
<reference evidence="3 4" key="1">
    <citation type="submission" date="2023-09" db="EMBL/GenBank/DDBJ databases">
        <authorList>
            <person name="Rey-Velasco X."/>
        </authorList>
    </citation>
    <scope>NUCLEOTIDE SEQUENCE [LARGE SCALE GENOMIC DNA]</scope>
    <source>
        <strain evidence="3 4">P050</strain>
    </source>
</reference>
<evidence type="ECO:0000259" key="2">
    <source>
        <dbReference type="Pfam" id="PF13439"/>
    </source>
</evidence>
<evidence type="ECO:0000313" key="4">
    <source>
        <dbReference type="Proteomes" id="UP001252186"/>
    </source>
</evidence>
<gene>
    <name evidence="3" type="ORF">RM519_03275</name>
</gene>
<dbReference type="Pfam" id="PF00534">
    <property type="entry name" value="Glycos_transf_1"/>
    <property type="match status" value="1"/>
</dbReference>
<feature type="domain" description="Glycosyltransferase subfamily 4-like N-terminal" evidence="2">
    <location>
        <begin position="18"/>
        <end position="176"/>
    </location>
</feature>
<dbReference type="EC" id="2.4.-.-" evidence="3"/>
<organism evidence="3 4">
    <name type="scientific">Urechidicola vernalis</name>
    <dbReference type="NCBI Taxonomy" id="3075600"/>
    <lineage>
        <taxon>Bacteria</taxon>
        <taxon>Pseudomonadati</taxon>
        <taxon>Bacteroidota</taxon>
        <taxon>Flavobacteriia</taxon>
        <taxon>Flavobacteriales</taxon>
        <taxon>Flavobacteriaceae</taxon>
        <taxon>Urechidicola</taxon>
    </lineage>
</organism>
<evidence type="ECO:0000259" key="1">
    <source>
        <dbReference type="Pfam" id="PF00534"/>
    </source>
</evidence>
<dbReference type="CDD" id="cd03801">
    <property type="entry name" value="GT4_PimA-like"/>
    <property type="match status" value="1"/>
</dbReference>
<sequence>MKDSKKILIVSSEFPPQPGGIGNHAYNLSKKLTEQGKEVVVYTNNRSKESIAEEMSFDTRQIFKTIRINRSKLGFLTYFKRILYFFRTFQREKPDKIVASGRFSLWLVGLTIFFHKKEILGIVHGSEVNLKNKFHRSFTNKALKKFDKIIAVSAYTKKLISNINKEVTIIPNGIEIKDFKFTYKRKNSKELQLITVGALSQRKGQHNVINALPSLKKQYPDISYHIVGIPSDRDRLLAQAKKLGVEKQIAIYGVVSQKRLIQLLEDSDIFVMLSEESSDGEIEGFGIAILEANALGIPAIGSINSGIESSILNYKSGLLIDPKDANQLLEAVKMIKQDHNLYAQEARIWALEHDWHYIINKYIKLIES</sequence>
<dbReference type="Pfam" id="PF13439">
    <property type="entry name" value="Glyco_transf_4"/>
    <property type="match status" value="1"/>
</dbReference>
<keyword evidence="3" id="KW-0328">Glycosyltransferase</keyword>
<dbReference type="GO" id="GO:0016757">
    <property type="term" value="F:glycosyltransferase activity"/>
    <property type="evidence" value="ECO:0007669"/>
    <property type="project" value="UniProtKB-KW"/>
</dbReference>
<evidence type="ECO:0000313" key="3">
    <source>
        <dbReference type="EMBL" id="MDT0552260.1"/>
    </source>
</evidence>
<proteinExistence type="predicted"/>
<feature type="domain" description="Glycosyl transferase family 1" evidence="1">
    <location>
        <begin position="183"/>
        <end position="343"/>
    </location>
</feature>
<dbReference type="RefSeq" id="WP_311592111.1">
    <property type="nucleotide sequence ID" value="NZ_JAVRHV010000001.1"/>
</dbReference>
<keyword evidence="3" id="KW-0808">Transferase</keyword>
<keyword evidence="4" id="KW-1185">Reference proteome</keyword>
<dbReference type="SUPFAM" id="SSF53756">
    <property type="entry name" value="UDP-Glycosyltransferase/glycogen phosphorylase"/>
    <property type="match status" value="1"/>
</dbReference>
<accession>A0ABU2Y275</accession>
<dbReference type="Gene3D" id="3.40.50.2000">
    <property type="entry name" value="Glycogen Phosphorylase B"/>
    <property type="match status" value="2"/>
</dbReference>